<dbReference type="AlphaFoldDB" id="A0A2H0V1V9"/>
<dbReference type="InterPro" id="IPR035937">
    <property type="entry name" value="FPG_N"/>
</dbReference>
<dbReference type="GO" id="GO:0140078">
    <property type="term" value="F:class I DNA-(apurinic or apyrimidinic site) endonuclease activity"/>
    <property type="evidence" value="ECO:0007669"/>
    <property type="project" value="UniProtKB-EC"/>
</dbReference>
<dbReference type="PROSITE" id="PS01242">
    <property type="entry name" value="ZF_FPG_1"/>
    <property type="match status" value="1"/>
</dbReference>
<feature type="active site" description="Proton donor; for delta-elimination activity" evidence="15">
    <location>
        <position position="282"/>
    </location>
</feature>
<dbReference type="EC" id="4.2.99.18" evidence="15"/>
<comment type="function">
    <text evidence="15">Involved in base excision repair of DNA damaged by oxidation or by mutagenic agents. Acts as DNA glycosylase that recognizes and removes damaged bases. Has a preference for oxidized purines, such as 7,8-dihydro-8-oxoguanine (8-oxoG). Has AP (apurinic/apyrimidinic) lyase activity and introduces nicks in the DNA strand. Cleaves the DNA backbone by beta-delta elimination to generate a single-strand break at the site of the removed base with both 3'- and 5'-phosphates.</text>
</comment>
<dbReference type="InterPro" id="IPR015887">
    <property type="entry name" value="DNA_glyclase_Znf_dom_DNA_BS"/>
</dbReference>
<dbReference type="NCBIfam" id="NF002211">
    <property type="entry name" value="PRK01103.1"/>
    <property type="match status" value="1"/>
</dbReference>
<dbReference type="InterPro" id="IPR015886">
    <property type="entry name" value="H2TH_FPG"/>
</dbReference>
<gene>
    <name evidence="15" type="primary">mutM</name>
    <name evidence="15" type="synonym">fpg</name>
    <name evidence="18" type="ORF">COT99_02720</name>
</gene>
<comment type="catalytic activity">
    <reaction evidence="14 15">
        <text>2'-deoxyribonucleotide-(2'-deoxyribose 5'-phosphate)-2'-deoxyribonucleotide-DNA = a 3'-end 2'-deoxyribonucleotide-(2,3-dehydro-2,3-deoxyribose 5'-phosphate)-DNA + a 5'-end 5'-phospho-2'-deoxyribonucleoside-DNA + H(+)</text>
        <dbReference type="Rhea" id="RHEA:66592"/>
        <dbReference type="Rhea" id="RHEA-COMP:13180"/>
        <dbReference type="Rhea" id="RHEA-COMP:16897"/>
        <dbReference type="Rhea" id="RHEA-COMP:17067"/>
        <dbReference type="ChEBI" id="CHEBI:15378"/>
        <dbReference type="ChEBI" id="CHEBI:136412"/>
        <dbReference type="ChEBI" id="CHEBI:157695"/>
        <dbReference type="ChEBI" id="CHEBI:167181"/>
        <dbReference type="EC" id="4.2.99.18"/>
    </reaction>
</comment>
<evidence type="ECO:0000256" key="3">
    <source>
        <dbReference type="ARBA" id="ARBA00011245"/>
    </source>
</evidence>
<evidence type="ECO:0000256" key="11">
    <source>
        <dbReference type="ARBA" id="ARBA00023239"/>
    </source>
</evidence>
<dbReference type="EMBL" id="PFAR01000033">
    <property type="protein sequence ID" value="PIR93076.1"/>
    <property type="molecule type" value="Genomic_DNA"/>
</dbReference>
<feature type="active site" description="Schiff-base intermediate with DNA" evidence="15">
    <location>
        <position position="2"/>
    </location>
</feature>
<dbReference type="SUPFAM" id="SSF46946">
    <property type="entry name" value="S13-like H2TH domain"/>
    <property type="match status" value="1"/>
</dbReference>
<keyword evidence="13 15" id="KW-0326">Glycosidase</keyword>
<keyword evidence="4 15" id="KW-0479">Metal-binding</keyword>
<evidence type="ECO:0000256" key="1">
    <source>
        <dbReference type="ARBA" id="ARBA00001668"/>
    </source>
</evidence>
<evidence type="ECO:0000256" key="14">
    <source>
        <dbReference type="ARBA" id="ARBA00044632"/>
    </source>
</evidence>
<reference evidence="19" key="1">
    <citation type="submission" date="2017-09" db="EMBL/GenBank/DDBJ databases">
        <title>Depth-based differentiation of microbial function through sediment-hosted aquifers and enrichment of novel symbionts in the deep terrestrial subsurface.</title>
        <authorList>
            <person name="Probst A.J."/>
            <person name="Ladd B."/>
            <person name="Jarett J.K."/>
            <person name="Geller-Mcgrath D.E."/>
            <person name="Sieber C.M.K."/>
            <person name="Emerson J.B."/>
            <person name="Anantharaman K."/>
            <person name="Thomas B.C."/>
            <person name="Malmstrom R."/>
            <person name="Stieglmeier M."/>
            <person name="Klingl A."/>
            <person name="Woyke T."/>
            <person name="Ryan C.M."/>
            <person name="Banfield J.F."/>
        </authorList>
    </citation>
    <scope>NUCLEOTIDE SEQUENCE [LARGE SCALE GENOMIC DNA]</scope>
</reference>
<comment type="cofactor">
    <cofactor evidence="15">
        <name>Zn(2+)</name>
        <dbReference type="ChEBI" id="CHEBI:29105"/>
    </cofactor>
    <text evidence="15">Binds 1 zinc ion per subunit.</text>
</comment>
<evidence type="ECO:0000256" key="7">
    <source>
        <dbReference type="ARBA" id="ARBA00022801"/>
    </source>
</evidence>
<dbReference type="GO" id="GO:0008270">
    <property type="term" value="F:zinc ion binding"/>
    <property type="evidence" value="ECO:0007669"/>
    <property type="project" value="UniProtKB-UniRule"/>
</dbReference>
<dbReference type="CDD" id="cd08966">
    <property type="entry name" value="EcFpg-like_N"/>
    <property type="match status" value="1"/>
</dbReference>
<feature type="domain" description="FPG-type" evidence="16">
    <location>
        <begin position="257"/>
        <end position="292"/>
    </location>
</feature>
<dbReference type="Gene3D" id="3.20.190.10">
    <property type="entry name" value="MutM-like, N-terminal"/>
    <property type="match status" value="1"/>
</dbReference>
<evidence type="ECO:0000256" key="8">
    <source>
        <dbReference type="ARBA" id="ARBA00022833"/>
    </source>
</evidence>
<keyword evidence="11 15" id="KW-0456">Lyase</keyword>
<dbReference type="Gene3D" id="1.10.8.50">
    <property type="match status" value="1"/>
</dbReference>
<dbReference type="PROSITE" id="PS51066">
    <property type="entry name" value="ZF_FPG_2"/>
    <property type="match status" value="1"/>
</dbReference>
<keyword evidence="7 15" id="KW-0378">Hydrolase</keyword>
<keyword evidence="6 15" id="KW-0863">Zinc-finger</keyword>
<dbReference type="InterPro" id="IPR012319">
    <property type="entry name" value="FPG_cat"/>
</dbReference>
<evidence type="ECO:0000256" key="15">
    <source>
        <dbReference type="HAMAP-Rule" id="MF_00103"/>
    </source>
</evidence>
<evidence type="ECO:0000259" key="16">
    <source>
        <dbReference type="PROSITE" id="PS51066"/>
    </source>
</evidence>
<organism evidence="18 19">
    <name type="scientific">Candidatus Falkowbacteria bacterium CG10_big_fil_rev_8_21_14_0_10_43_10</name>
    <dbReference type="NCBI Taxonomy" id="1974567"/>
    <lineage>
        <taxon>Bacteria</taxon>
        <taxon>Candidatus Falkowiibacteriota</taxon>
    </lineage>
</organism>
<feature type="active site" description="Proton donor; for beta-elimination activity" evidence="15">
    <location>
        <position position="58"/>
    </location>
</feature>
<comment type="caution">
    <text evidence="18">The sequence shown here is derived from an EMBL/GenBank/DDBJ whole genome shotgun (WGS) entry which is preliminary data.</text>
</comment>
<dbReference type="HAMAP" id="MF_00103">
    <property type="entry name" value="Fapy_DNA_glycosyl"/>
    <property type="match status" value="1"/>
</dbReference>
<dbReference type="EC" id="3.2.2.23" evidence="15"/>
<dbReference type="GO" id="GO:0003684">
    <property type="term" value="F:damaged DNA binding"/>
    <property type="evidence" value="ECO:0007669"/>
    <property type="project" value="InterPro"/>
</dbReference>
<dbReference type="Pfam" id="PF06831">
    <property type="entry name" value="H2TH"/>
    <property type="match status" value="1"/>
</dbReference>
<dbReference type="SMART" id="SM01232">
    <property type="entry name" value="H2TH"/>
    <property type="match status" value="1"/>
</dbReference>
<feature type="domain" description="Formamidopyrimidine-DNA glycosylase catalytic" evidence="17">
    <location>
        <begin position="2"/>
        <end position="134"/>
    </location>
</feature>
<keyword evidence="12 15" id="KW-0511">Multifunctional enzyme</keyword>
<comment type="similarity">
    <text evidence="2 15">Belongs to the FPG family.</text>
</comment>
<dbReference type="NCBIfam" id="TIGR00577">
    <property type="entry name" value="fpg"/>
    <property type="match status" value="1"/>
</dbReference>
<evidence type="ECO:0000313" key="18">
    <source>
        <dbReference type="EMBL" id="PIR93076.1"/>
    </source>
</evidence>
<name>A0A2H0V1V9_9BACT</name>
<dbReference type="GO" id="GO:0006284">
    <property type="term" value="P:base-excision repair"/>
    <property type="evidence" value="ECO:0007669"/>
    <property type="project" value="InterPro"/>
</dbReference>
<sequence length="292" mass="33364">MPELPEVETIKNDLSKKIIGKKIIDAVVKKPRLVKSGAKKFVKILKGNAIQKINRRGKLIIITLQKGPCLPAGRDFLLIHLKMTGQLIYQKRNKIIGGGHGELEEKKLPGRHTHIIFEFNDKSNLYFNDLRQFGYMRIVNQQELEKTLSSFGVEPLSREFTLAHCREILRNKKTSIKQVLMNQKFIAGIGNIYADESCFLAKIKPSRRATSLTEAEIKNLFNSIKKVLKLAIKKRGTTFNNFRDADGNRGNFIKFLKVYGRDRQKCKRCKGGIIKKIRQGGRGTHFCPQCQN</sequence>
<dbReference type="SUPFAM" id="SSF81624">
    <property type="entry name" value="N-terminal domain of MutM-like DNA repair proteins"/>
    <property type="match status" value="1"/>
</dbReference>
<evidence type="ECO:0000256" key="10">
    <source>
        <dbReference type="ARBA" id="ARBA00023204"/>
    </source>
</evidence>
<keyword evidence="9 15" id="KW-0238">DNA-binding</keyword>
<evidence type="ECO:0000256" key="9">
    <source>
        <dbReference type="ARBA" id="ARBA00023125"/>
    </source>
</evidence>
<feature type="binding site" evidence="15">
    <location>
        <position position="172"/>
    </location>
    <ligand>
        <name>DNA</name>
        <dbReference type="ChEBI" id="CHEBI:16991"/>
    </ligand>
</feature>
<dbReference type="PROSITE" id="PS51068">
    <property type="entry name" value="FPG_CAT"/>
    <property type="match status" value="1"/>
</dbReference>
<evidence type="ECO:0000256" key="2">
    <source>
        <dbReference type="ARBA" id="ARBA00009409"/>
    </source>
</evidence>
<evidence type="ECO:0000313" key="19">
    <source>
        <dbReference type="Proteomes" id="UP000228626"/>
    </source>
</evidence>
<protein>
    <recommendedName>
        <fullName evidence="15">Formamidopyrimidine-DNA glycosylase</fullName>
        <shortName evidence="15">Fapy-DNA glycosylase</shortName>
        <ecNumber evidence="15">3.2.2.23</ecNumber>
    </recommendedName>
    <alternativeName>
        <fullName evidence="15">DNA-(apurinic or apyrimidinic site) lyase MutM</fullName>
        <shortName evidence="15">AP lyase MutM</shortName>
        <ecNumber evidence="15">4.2.99.18</ecNumber>
    </alternativeName>
</protein>
<dbReference type="Pfam" id="PF06827">
    <property type="entry name" value="zf-FPG_IleRS"/>
    <property type="match status" value="1"/>
</dbReference>
<evidence type="ECO:0000256" key="6">
    <source>
        <dbReference type="ARBA" id="ARBA00022771"/>
    </source>
</evidence>
<dbReference type="PANTHER" id="PTHR22993">
    <property type="entry name" value="FORMAMIDOPYRIMIDINE-DNA GLYCOSYLASE"/>
    <property type="match status" value="1"/>
</dbReference>
<feature type="binding site" evidence="15">
    <location>
        <position position="112"/>
    </location>
    <ligand>
        <name>DNA</name>
        <dbReference type="ChEBI" id="CHEBI:16991"/>
    </ligand>
</feature>
<dbReference type="InterPro" id="IPR000214">
    <property type="entry name" value="Znf_DNA_glyclase/AP_lyase"/>
</dbReference>
<feature type="active site" description="Proton donor" evidence="15">
    <location>
        <position position="3"/>
    </location>
</feature>
<keyword evidence="5 15" id="KW-0227">DNA damage</keyword>
<proteinExistence type="inferred from homology"/>
<evidence type="ECO:0000256" key="5">
    <source>
        <dbReference type="ARBA" id="ARBA00022763"/>
    </source>
</evidence>
<dbReference type="GO" id="GO:0034039">
    <property type="term" value="F:8-oxo-7,8-dihydroguanine DNA N-glycosylase activity"/>
    <property type="evidence" value="ECO:0007669"/>
    <property type="project" value="TreeGrafter"/>
</dbReference>
<dbReference type="FunFam" id="1.10.8.50:FF:000003">
    <property type="entry name" value="Formamidopyrimidine-DNA glycosylase"/>
    <property type="match status" value="1"/>
</dbReference>
<comment type="subunit">
    <text evidence="3 15">Monomer.</text>
</comment>
<dbReference type="SUPFAM" id="SSF57716">
    <property type="entry name" value="Glucocorticoid receptor-like (DNA-binding domain)"/>
    <property type="match status" value="1"/>
</dbReference>
<comment type="catalytic activity">
    <reaction evidence="1 15">
        <text>Hydrolysis of DNA containing ring-opened 7-methylguanine residues, releasing 2,6-diamino-4-hydroxy-5-(N-methyl)formamidopyrimidine.</text>
        <dbReference type="EC" id="3.2.2.23"/>
    </reaction>
</comment>
<evidence type="ECO:0000256" key="4">
    <source>
        <dbReference type="ARBA" id="ARBA00022723"/>
    </source>
</evidence>
<keyword evidence="10 15" id="KW-0234">DNA repair</keyword>
<evidence type="ECO:0000256" key="13">
    <source>
        <dbReference type="ARBA" id="ARBA00023295"/>
    </source>
</evidence>
<dbReference type="PANTHER" id="PTHR22993:SF9">
    <property type="entry name" value="FORMAMIDOPYRIMIDINE-DNA GLYCOSYLASE"/>
    <property type="match status" value="1"/>
</dbReference>
<evidence type="ECO:0000256" key="12">
    <source>
        <dbReference type="ARBA" id="ARBA00023268"/>
    </source>
</evidence>
<dbReference type="InterPro" id="IPR010979">
    <property type="entry name" value="Ribosomal_uS13-like_H2TH"/>
</dbReference>
<dbReference type="SMART" id="SM00898">
    <property type="entry name" value="Fapy_DNA_glyco"/>
    <property type="match status" value="1"/>
</dbReference>
<feature type="binding site" evidence="15">
    <location>
        <position position="131"/>
    </location>
    <ligand>
        <name>DNA</name>
        <dbReference type="ChEBI" id="CHEBI:16991"/>
    </ligand>
</feature>
<keyword evidence="8 15" id="KW-0862">Zinc</keyword>
<evidence type="ECO:0000259" key="17">
    <source>
        <dbReference type="PROSITE" id="PS51068"/>
    </source>
</evidence>
<dbReference type="InterPro" id="IPR020629">
    <property type="entry name" value="FPG_Glyclase"/>
</dbReference>
<dbReference type="InterPro" id="IPR010663">
    <property type="entry name" value="Znf_FPG/IleRS"/>
</dbReference>
<dbReference type="Proteomes" id="UP000228626">
    <property type="component" value="Unassembled WGS sequence"/>
</dbReference>
<dbReference type="Pfam" id="PF01149">
    <property type="entry name" value="Fapy_DNA_glyco"/>
    <property type="match status" value="1"/>
</dbReference>
<accession>A0A2H0V1V9</accession>